<feature type="compositionally biased region" description="Low complexity" evidence="1">
    <location>
        <begin position="21"/>
        <end position="44"/>
    </location>
</feature>
<keyword evidence="2" id="KW-1133">Transmembrane helix</keyword>
<name>A0ABQ2FWK8_9ACTN</name>
<protein>
    <submittedName>
        <fullName evidence="3">Membrane protein</fullName>
    </submittedName>
</protein>
<feature type="region of interest" description="Disordered" evidence="1">
    <location>
        <begin position="1"/>
        <end position="57"/>
    </location>
</feature>
<keyword evidence="2" id="KW-0472">Membrane</keyword>
<feature type="transmembrane region" description="Helical" evidence="2">
    <location>
        <begin position="103"/>
        <end position="123"/>
    </location>
</feature>
<dbReference type="InterPro" id="IPR007383">
    <property type="entry name" value="DUF445"/>
</dbReference>
<keyword evidence="2" id="KW-0812">Transmembrane</keyword>
<dbReference type="PANTHER" id="PTHR38442:SF1">
    <property type="entry name" value="INNER MEMBRANE PROTEIN"/>
    <property type="match status" value="1"/>
</dbReference>
<gene>
    <name evidence="3" type="ORF">GCM10011589_16340</name>
</gene>
<dbReference type="PANTHER" id="PTHR38442">
    <property type="entry name" value="INNER MEMBRANE PROTEIN-RELATED"/>
    <property type="match status" value="1"/>
</dbReference>
<proteinExistence type="predicted"/>
<dbReference type="Pfam" id="PF04286">
    <property type="entry name" value="DUF445"/>
    <property type="match status" value="1"/>
</dbReference>
<sequence>MSEAPLCGGPPPLTDDPGADPLGPGVVARPAPGAAPARPRLGRVSGPQLTTPLAESLDDPQRARDLAKMKRLATGLFLLAALVFLGCVLLGEEAGSWVGYVRATAEASMVGALADWFAVTALFRHPLRLPIPHTAIIPRKKDQIGTSLGTFVRENFLTRTVVDERLATVDVPGRLGAFLAAPGRAERLAGDAGAALGGLTDLLKDDELQPAVAALVDRKLRETPAAPAVARGIELVVDGDRHQEVLSAALTGLANFLADNRLVFRTRLGDASPAWVPDWVDDRVFDRVFDLLQGFLAEVGEDPRHELRRSYDKRLRAYVHTLRTDPEAAARVERFKEELLDHPAVRTWSGSLWSTAKNAVVTAAADPDSELRARMVGLIRSGAQLLQTDPTVRELVQRQSQRAAGYAVERFSGDVADLVGTTVARWDTEETSRRIELQVGRDLQWIRVNGTVVGGLAGLVIYTVAQLLG</sequence>
<reference evidence="4" key="1">
    <citation type="journal article" date="2019" name="Int. J. Syst. Evol. Microbiol.">
        <title>The Global Catalogue of Microorganisms (GCM) 10K type strain sequencing project: providing services to taxonomists for standard genome sequencing and annotation.</title>
        <authorList>
            <consortium name="The Broad Institute Genomics Platform"/>
            <consortium name="The Broad Institute Genome Sequencing Center for Infectious Disease"/>
            <person name="Wu L."/>
            <person name="Ma J."/>
        </authorList>
    </citation>
    <scope>NUCLEOTIDE SEQUENCE [LARGE SCALE GENOMIC DNA]</scope>
    <source>
        <strain evidence="4">CGMCC 4.5581</strain>
    </source>
</reference>
<evidence type="ECO:0000256" key="1">
    <source>
        <dbReference type="SAM" id="MobiDB-lite"/>
    </source>
</evidence>
<evidence type="ECO:0000313" key="4">
    <source>
        <dbReference type="Proteomes" id="UP000648663"/>
    </source>
</evidence>
<dbReference type="EMBL" id="BMMI01000003">
    <property type="protein sequence ID" value="GGL61036.1"/>
    <property type="molecule type" value="Genomic_DNA"/>
</dbReference>
<comment type="caution">
    <text evidence="3">The sequence shown here is derived from an EMBL/GenBank/DDBJ whole genome shotgun (WGS) entry which is preliminary data.</text>
</comment>
<keyword evidence="4" id="KW-1185">Reference proteome</keyword>
<evidence type="ECO:0000313" key="3">
    <source>
        <dbReference type="EMBL" id="GGL61036.1"/>
    </source>
</evidence>
<accession>A0ABQ2FWK8</accession>
<dbReference type="Proteomes" id="UP000648663">
    <property type="component" value="Unassembled WGS sequence"/>
</dbReference>
<organism evidence="3 4">
    <name type="scientific">Modestobacter marinus</name>
    <dbReference type="NCBI Taxonomy" id="477641"/>
    <lineage>
        <taxon>Bacteria</taxon>
        <taxon>Bacillati</taxon>
        <taxon>Actinomycetota</taxon>
        <taxon>Actinomycetes</taxon>
        <taxon>Geodermatophilales</taxon>
        <taxon>Geodermatophilaceae</taxon>
        <taxon>Modestobacter</taxon>
    </lineage>
</organism>
<feature type="transmembrane region" description="Helical" evidence="2">
    <location>
        <begin position="72"/>
        <end position="91"/>
    </location>
</feature>
<evidence type="ECO:0000256" key="2">
    <source>
        <dbReference type="SAM" id="Phobius"/>
    </source>
</evidence>